<evidence type="ECO:0000313" key="3">
    <source>
        <dbReference type="Proteomes" id="UP000504606"/>
    </source>
</evidence>
<dbReference type="RefSeq" id="XP_052127907.1">
    <property type="nucleotide sequence ID" value="XM_052271947.1"/>
</dbReference>
<feature type="compositionally biased region" description="Polar residues" evidence="1">
    <location>
        <begin position="598"/>
        <end position="608"/>
    </location>
</feature>
<reference evidence="4" key="1">
    <citation type="submission" date="2025-08" db="UniProtKB">
        <authorList>
            <consortium name="RefSeq"/>
        </authorList>
    </citation>
    <scope>IDENTIFICATION</scope>
    <source>
        <tissue evidence="4">Whole organism</tissue>
    </source>
</reference>
<name>A0A9C6X2G0_FRAOC</name>
<feature type="chain" id="PRO_5039357393" evidence="2">
    <location>
        <begin position="23"/>
        <end position="1020"/>
    </location>
</feature>
<feature type="compositionally biased region" description="Low complexity" evidence="1">
    <location>
        <begin position="138"/>
        <end position="166"/>
    </location>
</feature>
<dbReference type="AlphaFoldDB" id="A0A9C6X2G0"/>
<feature type="compositionally biased region" description="Low complexity" evidence="1">
    <location>
        <begin position="570"/>
        <end position="587"/>
    </location>
</feature>
<feature type="compositionally biased region" description="Low complexity" evidence="1">
    <location>
        <begin position="189"/>
        <end position="216"/>
    </location>
</feature>
<feature type="region of interest" description="Disordered" evidence="1">
    <location>
        <begin position="875"/>
        <end position="894"/>
    </location>
</feature>
<sequence>MAPSAWTALLLAAPLLLGLAAAYPHRAYHDEADGAVQEKNVRHIDGLGVQQTSDAARQLEEQVRRQVEEQVRATGSGSASGQWSVTKHSEYSGGGSVPVRATITGEALEGGDGLMGITTNCHNCRLRIRKVGGGSSSGAGVSEQAGGAGGVQVESSQSRYYSSRSEGGQGGQSYGSAHPVDLSGGLSGGRLVQSSQQQQYSAGGYGSSPGSYGRVGAVDADGLSSSRRDTKVTKSSWQLADLGYGTSNIEDLIRRLDEDMRAGRYQNGKTVTTVTTTTSENGSPPVTRQETYVKDGLDMSQSQVGSLDMSQSQVGSLGHGFAKGGTTSIVSHSEIEDLLRGLREELRTGKTEAGKTVTTVVESSSVNGAAPVVTKKTYVRDGYDASALELGAAGLDAGFGQSGVSGNSGSHSLSRTTQSVWSSGGVRPLGVDHLGGGNLLTNSHHLARNSTTVSTYGSGSGGHDVRTVDALGGGHLIRESGGYGATSGSEVKGTRRVDALGGGHLLRETGGGYGATGSYGSETSSSYKETRRVDALGGGHLIRDTEGSDLKGTRRVDALGGGHLIRGTDSAQQGASYSGYSGSASSSRFEGQAALQPRPTTDTLSVSQMPGYRKDAPLDTDLPAYGSNSKYYSTFQTSSYTSGAGGVGGAGVVDSSLAGSQTALGGLDSSLSGSSDGDTRTSSSSSYKKVVKYSSSGSTGVELERDLDHLGGGHLIRGVPSTGDGQRTQDVGGNQAFIASESGRIPEAGSGSYFSSGSSSYQRASSGSSGINGVNPGAPTGAVVVPVRGPAASSSVISVHGSRSEWAEAQETNDDEFPALGPAAPTSPGIVIGYGSGNGGYGGGTAARPAVASGDSSVQRGGKLSVSLADIGILPSDGSTQQASSGYSSSGSTRYSSSAIASETEYGATGGSGYGTSGSGYGASGSGYGASGTGYGASGTGYGASGSGGYGARSSSTYSSSRHYEVPVASHGTSWSSQSSYSSGMPSRASSSYGSLSQGSRGQRMTQTHTGPDCDGTVKI</sequence>
<feature type="compositionally biased region" description="Low complexity" evidence="1">
    <location>
        <begin position="879"/>
        <end position="894"/>
    </location>
</feature>
<dbReference type="GeneID" id="113206916"/>
<feature type="region of interest" description="Disordered" evidence="1">
    <location>
        <begin position="711"/>
        <end position="731"/>
    </location>
</feature>
<evidence type="ECO:0000313" key="4">
    <source>
        <dbReference type="RefSeq" id="XP_052127907.1"/>
    </source>
</evidence>
<accession>A0A9C6X2G0</accession>
<proteinExistence type="predicted"/>
<keyword evidence="3" id="KW-1185">Reference proteome</keyword>
<feature type="region of interest" description="Disordered" evidence="1">
    <location>
        <begin position="63"/>
        <end position="97"/>
    </location>
</feature>
<gene>
    <name evidence="4" type="primary">LOC113206916</name>
</gene>
<evidence type="ECO:0000256" key="2">
    <source>
        <dbReference type="SAM" id="SignalP"/>
    </source>
</evidence>
<feature type="compositionally biased region" description="Polar residues" evidence="1">
    <location>
        <begin position="75"/>
        <end position="86"/>
    </location>
</feature>
<protein>
    <submittedName>
        <fullName evidence="4">Hornerin-like</fullName>
    </submittedName>
</protein>
<feature type="region of interest" description="Disordered" evidence="1">
    <location>
        <begin position="946"/>
        <end position="1020"/>
    </location>
</feature>
<dbReference type="OrthoDB" id="6093641at2759"/>
<dbReference type="KEGG" id="foc:113206916"/>
<feature type="compositionally biased region" description="Low complexity" evidence="1">
    <location>
        <begin position="970"/>
        <end position="1004"/>
    </location>
</feature>
<feature type="region of interest" description="Disordered" evidence="1">
    <location>
        <begin position="564"/>
        <end position="623"/>
    </location>
</feature>
<feature type="region of interest" description="Disordered" evidence="1">
    <location>
        <begin position="133"/>
        <end position="234"/>
    </location>
</feature>
<evidence type="ECO:0000256" key="1">
    <source>
        <dbReference type="SAM" id="MobiDB-lite"/>
    </source>
</evidence>
<feature type="signal peptide" evidence="2">
    <location>
        <begin position="1"/>
        <end position="22"/>
    </location>
</feature>
<feature type="region of interest" description="Disordered" evidence="1">
    <location>
        <begin position="666"/>
        <end position="691"/>
    </location>
</feature>
<feature type="region of interest" description="Disordered" evidence="1">
    <location>
        <begin position="749"/>
        <end position="773"/>
    </location>
</feature>
<keyword evidence="2" id="KW-0732">Signal</keyword>
<dbReference type="Proteomes" id="UP000504606">
    <property type="component" value="Unplaced"/>
</dbReference>
<feature type="compositionally biased region" description="Low complexity" evidence="1">
    <location>
        <begin position="952"/>
        <end position="961"/>
    </location>
</feature>
<organism evidence="3 4">
    <name type="scientific">Frankliniella occidentalis</name>
    <name type="common">Western flower thrips</name>
    <name type="synonym">Euthrips occidentalis</name>
    <dbReference type="NCBI Taxonomy" id="133901"/>
    <lineage>
        <taxon>Eukaryota</taxon>
        <taxon>Metazoa</taxon>
        <taxon>Ecdysozoa</taxon>
        <taxon>Arthropoda</taxon>
        <taxon>Hexapoda</taxon>
        <taxon>Insecta</taxon>
        <taxon>Pterygota</taxon>
        <taxon>Neoptera</taxon>
        <taxon>Paraneoptera</taxon>
        <taxon>Thysanoptera</taxon>
        <taxon>Terebrantia</taxon>
        <taxon>Thripoidea</taxon>
        <taxon>Thripidae</taxon>
        <taxon>Frankliniella</taxon>
    </lineage>
</organism>